<dbReference type="Pfam" id="PF04480">
    <property type="entry name" value="DUF559"/>
    <property type="match status" value="1"/>
</dbReference>
<reference evidence="3 4" key="1">
    <citation type="submission" date="2017-12" db="EMBL/GenBank/DDBJ databases">
        <authorList>
            <person name="Hurst M.R.H."/>
        </authorList>
    </citation>
    <scope>NUCLEOTIDE SEQUENCE [LARGE SCALE GENOMIC DNA]</scope>
    <source>
        <strain evidence="3 4">SY-3-19</strain>
    </source>
</reference>
<dbReference type="Gene3D" id="3.40.960.10">
    <property type="entry name" value="VSR Endonuclease"/>
    <property type="match status" value="1"/>
</dbReference>
<dbReference type="AlphaFoldDB" id="A0A2S7JZX1"/>
<comment type="caution">
    <text evidence="3">The sequence shown here is derived from an EMBL/GenBank/DDBJ whole genome shotgun (WGS) entry which is preliminary data.</text>
</comment>
<dbReference type="RefSeq" id="WP_104832402.1">
    <property type="nucleotide sequence ID" value="NZ_PJCH01000017.1"/>
</dbReference>
<sequence length="141" mass="15744">MSNAFAKNLRRSQTEAERTLWSKLRNRQLGGFKFKRQVPKGPYVVDFYCAEAHLVIELDGGQHADEEAVAHDAKRTSFLQESGFRVLRFWNSDIAEGIEGVLETIWAKLQEPPLPDRTAHSLSPSGRGLGGRKGACGMTDE</sequence>
<dbReference type="Proteomes" id="UP000239504">
    <property type="component" value="Unassembled WGS sequence"/>
</dbReference>
<feature type="domain" description="DUF559" evidence="2">
    <location>
        <begin position="3"/>
        <end position="109"/>
    </location>
</feature>
<accession>A0A2S7JZX1</accession>
<evidence type="ECO:0000259" key="2">
    <source>
        <dbReference type="Pfam" id="PF04480"/>
    </source>
</evidence>
<dbReference type="SUPFAM" id="SSF52980">
    <property type="entry name" value="Restriction endonuclease-like"/>
    <property type="match status" value="1"/>
</dbReference>
<proteinExistence type="predicted"/>
<feature type="region of interest" description="Disordered" evidence="1">
    <location>
        <begin position="113"/>
        <end position="141"/>
    </location>
</feature>
<dbReference type="PANTHER" id="PTHR38590:SF1">
    <property type="entry name" value="BLL0828 PROTEIN"/>
    <property type="match status" value="1"/>
</dbReference>
<dbReference type="InterPro" id="IPR047216">
    <property type="entry name" value="Endonuclease_DUF559_bact"/>
</dbReference>
<dbReference type="InterPro" id="IPR011335">
    <property type="entry name" value="Restrct_endonuc-II-like"/>
</dbReference>
<evidence type="ECO:0000313" key="3">
    <source>
        <dbReference type="EMBL" id="PQA85766.1"/>
    </source>
</evidence>
<dbReference type="EMBL" id="PJCH01000017">
    <property type="protein sequence ID" value="PQA85766.1"/>
    <property type="molecule type" value="Genomic_DNA"/>
</dbReference>
<dbReference type="OrthoDB" id="9798754at2"/>
<protein>
    <recommendedName>
        <fullName evidence="2">DUF559 domain-containing protein</fullName>
    </recommendedName>
</protein>
<keyword evidence="4" id="KW-1185">Reference proteome</keyword>
<dbReference type="PANTHER" id="PTHR38590">
    <property type="entry name" value="BLL0828 PROTEIN"/>
    <property type="match status" value="1"/>
</dbReference>
<name>A0A2S7JZX1_9PROT</name>
<dbReference type="InterPro" id="IPR007569">
    <property type="entry name" value="DUF559"/>
</dbReference>
<evidence type="ECO:0000313" key="4">
    <source>
        <dbReference type="Proteomes" id="UP000239504"/>
    </source>
</evidence>
<gene>
    <name evidence="3" type="ORF">CW354_21385</name>
</gene>
<evidence type="ECO:0000256" key="1">
    <source>
        <dbReference type="SAM" id="MobiDB-lite"/>
    </source>
</evidence>
<dbReference type="CDD" id="cd01038">
    <property type="entry name" value="Endonuclease_DUF559"/>
    <property type="match status" value="1"/>
</dbReference>
<organism evidence="3 4">
    <name type="scientific">Hyphococcus luteus</name>
    <dbReference type="NCBI Taxonomy" id="2058213"/>
    <lineage>
        <taxon>Bacteria</taxon>
        <taxon>Pseudomonadati</taxon>
        <taxon>Pseudomonadota</taxon>
        <taxon>Alphaproteobacteria</taxon>
        <taxon>Parvularculales</taxon>
        <taxon>Parvularculaceae</taxon>
        <taxon>Hyphococcus</taxon>
    </lineage>
</organism>